<name>A0ABU9YCH1_9SPHN</name>
<keyword evidence="5" id="KW-0804">Transcription</keyword>
<keyword evidence="3" id="KW-0805">Transcription regulation</keyword>
<dbReference type="Proteomes" id="UP001419910">
    <property type="component" value="Unassembled WGS sequence"/>
</dbReference>
<dbReference type="Pfam" id="PF00155">
    <property type="entry name" value="Aminotran_1_2"/>
    <property type="match status" value="1"/>
</dbReference>
<dbReference type="InterPro" id="IPR015424">
    <property type="entry name" value="PyrdxlP-dep_Trfase"/>
</dbReference>
<dbReference type="Pfam" id="PF00392">
    <property type="entry name" value="GntR"/>
    <property type="match status" value="1"/>
</dbReference>
<evidence type="ECO:0000256" key="4">
    <source>
        <dbReference type="ARBA" id="ARBA00023125"/>
    </source>
</evidence>
<comment type="similarity">
    <text evidence="1">In the C-terminal section; belongs to the class-I pyridoxal-phosphate-dependent aminotransferase family.</text>
</comment>
<proteinExistence type="inferred from homology"/>
<evidence type="ECO:0000256" key="6">
    <source>
        <dbReference type="SAM" id="MobiDB-lite"/>
    </source>
</evidence>
<evidence type="ECO:0000313" key="8">
    <source>
        <dbReference type="EMBL" id="MEN2793513.1"/>
    </source>
</evidence>
<accession>A0ABU9YCH1</accession>
<organism evidence="8 9">
    <name type="scientific">Sphingomonas oligophenolica</name>
    <dbReference type="NCBI Taxonomy" id="301154"/>
    <lineage>
        <taxon>Bacteria</taxon>
        <taxon>Pseudomonadati</taxon>
        <taxon>Pseudomonadota</taxon>
        <taxon>Alphaproteobacteria</taxon>
        <taxon>Sphingomonadales</taxon>
        <taxon>Sphingomonadaceae</taxon>
        <taxon>Sphingomonas</taxon>
    </lineage>
</organism>
<dbReference type="InterPro" id="IPR000524">
    <property type="entry name" value="Tscrpt_reg_HTH_GntR"/>
</dbReference>
<reference evidence="8 9" key="1">
    <citation type="submission" date="2024-05" db="EMBL/GenBank/DDBJ databases">
        <authorList>
            <person name="Liu Q."/>
            <person name="Xin Y.-H."/>
        </authorList>
    </citation>
    <scope>NUCLEOTIDE SEQUENCE [LARGE SCALE GENOMIC DNA]</scope>
    <source>
        <strain evidence="8 9">CGMCC 1.10181</strain>
    </source>
</reference>
<dbReference type="GO" id="GO:0008483">
    <property type="term" value="F:transaminase activity"/>
    <property type="evidence" value="ECO:0007669"/>
    <property type="project" value="UniProtKB-KW"/>
</dbReference>
<evidence type="ECO:0000256" key="1">
    <source>
        <dbReference type="ARBA" id="ARBA00005384"/>
    </source>
</evidence>
<dbReference type="InterPro" id="IPR036390">
    <property type="entry name" value="WH_DNA-bd_sf"/>
</dbReference>
<dbReference type="InterPro" id="IPR051446">
    <property type="entry name" value="HTH_trans_reg/aminotransferase"/>
</dbReference>
<dbReference type="InterPro" id="IPR036388">
    <property type="entry name" value="WH-like_DNA-bd_sf"/>
</dbReference>
<keyword evidence="8" id="KW-0032">Aminotransferase</keyword>
<evidence type="ECO:0000259" key="7">
    <source>
        <dbReference type="PROSITE" id="PS50949"/>
    </source>
</evidence>
<keyword evidence="9" id="KW-1185">Reference proteome</keyword>
<feature type="domain" description="HTH gntR-type" evidence="7">
    <location>
        <begin position="14"/>
        <end position="82"/>
    </location>
</feature>
<keyword evidence="4" id="KW-0238">DNA-binding</keyword>
<dbReference type="PANTHER" id="PTHR46577:SF1">
    <property type="entry name" value="HTH-TYPE TRANSCRIPTIONAL REGULATORY PROTEIN GABR"/>
    <property type="match status" value="1"/>
</dbReference>
<comment type="caution">
    <text evidence="8">The sequence shown here is derived from an EMBL/GenBank/DDBJ whole genome shotgun (WGS) entry which is preliminary data.</text>
</comment>
<evidence type="ECO:0000256" key="3">
    <source>
        <dbReference type="ARBA" id="ARBA00023015"/>
    </source>
</evidence>
<dbReference type="Gene3D" id="3.40.640.10">
    <property type="entry name" value="Type I PLP-dependent aspartate aminotransferase-like (Major domain)"/>
    <property type="match status" value="1"/>
</dbReference>
<dbReference type="PROSITE" id="PS50949">
    <property type="entry name" value="HTH_GNTR"/>
    <property type="match status" value="1"/>
</dbReference>
<dbReference type="InterPro" id="IPR004839">
    <property type="entry name" value="Aminotransferase_I/II_large"/>
</dbReference>
<dbReference type="CDD" id="cd00609">
    <property type="entry name" value="AAT_like"/>
    <property type="match status" value="1"/>
</dbReference>
<keyword evidence="8" id="KW-0808">Transferase</keyword>
<dbReference type="CDD" id="cd07377">
    <property type="entry name" value="WHTH_GntR"/>
    <property type="match status" value="1"/>
</dbReference>
<evidence type="ECO:0000313" key="9">
    <source>
        <dbReference type="Proteomes" id="UP001419910"/>
    </source>
</evidence>
<dbReference type="SUPFAM" id="SSF46785">
    <property type="entry name" value="Winged helix' DNA-binding domain"/>
    <property type="match status" value="1"/>
</dbReference>
<keyword evidence="2" id="KW-0663">Pyridoxal phosphate</keyword>
<dbReference type="PANTHER" id="PTHR46577">
    <property type="entry name" value="HTH-TYPE TRANSCRIPTIONAL REGULATORY PROTEIN GABR"/>
    <property type="match status" value="1"/>
</dbReference>
<evidence type="ECO:0000256" key="2">
    <source>
        <dbReference type="ARBA" id="ARBA00022898"/>
    </source>
</evidence>
<dbReference type="Gene3D" id="1.10.10.10">
    <property type="entry name" value="Winged helix-like DNA-binding domain superfamily/Winged helix DNA-binding domain"/>
    <property type="match status" value="1"/>
</dbReference>
<protein>
    <submittedName>
        <fullName evidence="8">PLP-dependent aminotransferase family protein</fullName>
    </submittedName>
</protein>
<dbReference type="EMBL" id="JBDIME010000051">
    <property type="protein sequence ID" value="MEN2793513.1"/>
    <property type="molecule type" value="Genomic_DNA"/>
</dbReference>
<gene>
    <name evidence="8" type="ORF">ABC974_28100</name>
</gene>
<evidence type="ECO:0000256" key="5">
    <source>
        <dbReference type="ARBA" id="ARBA00023163"/>
    </source>
</evidence>
<dbReference type="SMART" id="SM00345">
    <property type="entry name" value="HTH_GNTR"/>
    <property type="match status" value="1"/>
</dbReference>
<feature type="region of interest" description="Disordered" evidence="6">
    <location>
        <begin position="77"/>
        <end position="96"/>
    </location>
</feature>
<dbReference type="RefSeq" id="WP_343891529.1">
    <property type="nucleotide sequence ID" value="NZ_BAAAEH010000045.1"/>
</dbReference>
<sequence length="453" mass="47975">MIDAWLPDLARSAGTKYQAIADALDSAIARGQLRQGDRLPPQREVATRLGVDLTTVTRAYEAARGRGLIEARGRAGSFVAGPAPDATPPPSIDTGMNMPPEIPDGLLRRAITESAAALLAGAGMSWLHYSPAGGAPPDRAAGARLLSGRGLPSAEEQVIVTAGGQNALHAILSTILKAGDAVACGRFVYPGFRALAERLGLTLVPLAAIDAASLDQAYRAHSIKALYVVPTNDNPTTATIAETEREAIALMARRHDLQVIEDDAYGLLAHDPIRPIAAFAPERCWYIASLSKIITPALRVAYVSAPSVAGALRLAADAHETAIMAPPLNAAMATRWISDGTFERLVTAMRAEIAWRQQLADEVLGDVKRQRSPEGYHLWLPLPDQRAADDLVAAMRQHGLSVIAAASFVVGEQGDQAVRVSLGGPGDRDRLARLLRILHGYVSQPMGKAAALI</sequence>
<dbReference type="InterPro" id="IPR015421">
    <property type="entry name" value="PyrdxlP-dep_Trfase_major"/>
</dbReference>
<dbReference type="SUPFAM" id="SSF53383">
    <property type="entry name" value="PLP-dependent transferases"/>
    <property type="match status" value="1"/>
</dbReference>